<dbReference type="InterPro" id="IPR050150">
    <property type="entry name" value="IgV_Light_Chain"/>
</dbReference>
<keyword evidence="1" id="KW-0732">Signal</keyword>
<gene>
    <name evidence="3" type="ORF">H920_14886</name>
</gene>
<reference evidence="3 4" key="1">
    <citation type="submission" date="2013-11" db="EMBL/GenBank/DDBJ databases">
        <title>The Damaraland mole rat (Fukomys damarensis) genome and evolution of African mole rats.</title>
        <authorList>
            <person name="Gladyshev V.N."/>
            <person name="Fang X."/>
        </authorList>
    </citation>
    <scope>NUCLEOTIDE SEQUENCE [LARGE SCALE GENOMIC DNA]</scope>
    <source>
        <tissue evidence="3">Liver</tissue>
    </source>
</reference>
<dbReference type="InterPro" id="IPR013106">
    <property type="entry name" value="Ig_V-set"/>
</dbReference>
<dbReference type="InterPro" id="IPR003599">
    <property type="entry name" value="Ig_sub"/>
</dbReference>
<accession>A0A091CY81</accession>
<protein>
    <submittedName>
        <fullName evidence="3">Ig lambda chain V-I region BL2</fullName>
    </submittedName>
</protein>
<dbReference type="PROSITE" id="PS50835">
    <property type="entry name" value="IG_LIKE"/>
    <property type="match status" value="2"/>
</dbReference>
<proteinExistence type="predicted"/>
<dbReference type="Gene3D" id="2.60.40.10">
    <property type="entry name" value="Immunoglobulins"/>
    <property type="match status" value="2"/>
</dbReference>
<dbReference type="Pfam" id="PF07686">
    <property type="entry name" value="V-set"/>
    <property type="match status" value="2"/>
</dbReference>
<feature type="domain" description="Ig-like" evidence="2">
    <location>
        <begin position="147"/>
        <end position="256"/>
    </location>
</feature>
<dbReference type="Proteomes" id="UP000028990">
    <property type="component" value="Unassembled WGS sequence"/>
</dbReference>
<dbReference type="EMBL" id="KN123755">
    <property type="protein sequence ID" value="KFO23682.1"/>
    <property type="molecule type" value="Genomic_DNA"/>
</dbReference>
<dbReference type="SMART" id="SM00406">
    <property type="entry name" value="IGv"/>
    <property type="match status" value="2"/>
</dbReference>
<evidence type="ECO:0000313" key="3">
    <source>
        <dbReference type="EMBL" id="KFO23682.1"/>
    </source>
</evidence>
<dbReference type="InterPro" id="IPR036179">
    <property type="entry name" value="Ig-like_dom_sf"/>
</dbReference>
<keyword evidence="4" id="KW-1185">Reference proteome</keyword>
<dbReference type="InterPro" id="IPR007110">
    <property type="entry name" value="Ig-like_dom"/>
</dbReference>
<feature type="chain" id="PRO_5001872650" evidence="1">
    <location>
        <begin position="20"/>
        <end position="274"/>
    </location>
</feature>
<evidence type="ECO:0000313" key="4">
    <source>
        <dbReference type="Proteomes" id="UP000028990"/>
    </source>
</evidence>
<evidence type="ECO:0000256" key="1">
    <source>
        <dbReference type="SAM" id="SignalP"/>
    </source>
</evidence>
<evidence type="ECO:0000259" key="2">
    <source>
        <dbReference type="PROSITE" id="PS50835"/>
    </source>
</evidence>
<sequence length="274" mass="29331">MACTPLLLTLVALCSGTWAQSRLTQEASLSQSVGETAKLSCSGSSNNVGYYNVGWYQQVPGAAPKTVMIGSSRPSGIPDRFSGSKSGNTAFLSISNLQAEGEADYFCSSWDSSQKGYPVLRPHGDLRQKLPLTSREANPPVTICDNPSFFSQPVVTQPPSLSVSPGASARLTCTLSSGFSVGDFTIRWYQHKPGSPPRFLLLYGSSTQLGSGVPSRFSGSKDTSANAGVLNVSGPQPEDEADYYCSIWHGSSKMYTVMCTHREVTLKPLLHSLR</sequence>
<dbReference type="AlphaFoldDB" id="A0A091CY81"/>
<dbReference type="PANTHER" id="PTHR23267">
    <property type="entry name" value="IMMUNOGLOBULIN LIGHT CHAIN"/>
    <property type="match status" value="1"/>
</dbReference>
<organism evidence="3 4">
    <name type="scientific">Fukomys damarensis</name>
    <name type="common">Damaraland mole rat</name>
    <name type="synonym">Cryptomys damarensis</name>
    <dbReference type="NCBI Taxonomy" id="885580"/>
    <lineage>
        <taxon>Eukaryota</taxon>
        <taxon>Metazoa</taxon>
        <taxon>Chordata</taxon>
        <taxon>Craniata</taxon>
        <taxon>Vertebrata</taxon>
        <taxon>Euteleostomi</taxon>
        <taxon>Mammalia</taxon>
        <taxon>Eutheria</taxon>
        <taxon>Euarchontoglires</taxon>
        <taxon>Glires</taxon>
        <taxon>Rodentia</taxon>
        <taxon>Hystricomorpha</taxon>
        <taxon>Bathyergidae</taxon>
        <taxon>Fukomys</taxon>
    </lineage>
</organism>
<feature type="domain" description="Ig-like" evidence="2">
    <location>
        <begin position="5"/>
        <end position="107"/>
    </location>
</feature>
<name>A0A091CY81_FUKDA</name>
<dbReference type="SUPFAM" id="SSF48726">
    <property type="entry name" value="Immunoglobulin"/>
    <property type="match status" value="2"/>
</dbReference>
<dbReference type="SMART" id="SM00409">
    <property type="entry name" value="IG"/>
    <property type="match status" value="2"/>
</dbReference>
<feature type="signal peptide" evidence="1">
    <location>
        <begin position="1"/>
        <end position="19"/>
    </location>
</feature>
<dbReference type="InterPro" id="IPR013783">
    <property type="entry name" value="Ig-like_fold"/>
</dbReference>